<dbReference type="Proteomes" id="UP000034508">
    <property type="component" value="Unassembled WGS sequence"/>
</dbReference>
<dbReference type="AlphaFoldDB" id="A0A0G0FI05"/>
<sequence>MKQIAGRNGYPSVFSLTRDGDGLWLDGSWAGPAHEWDAGYMLMFRLRKFSSES</sequence>
<comment type="caution">
    <text evidence="1">The sequence shown here is derived from an EMBL/GenBank/DDBJ whole genome shotgun (WGS) entry which is preliminary data.</text>
</comment>
<evidence type="ECO:0000313" key="2">
    <source>
        <dbReference type="Proteomes" id="UP000034508"/>
    </source>
</evidence>
<accession>A0A0G0FI05</accession>
<name>A0A0G0FI05_9BACT</name>
<reference evidence="1 2" key="1">
    <citation type="journal article" date="2015" name="Nature">
        <title>rRNA introns, odd ribosomes, and small enigmatic genomes across a large radiation of phyla.</title>
        <authorList>
            <person name="Brown C.T."/>
            <person name="Hug L.A."/>
            <person name="Thomas B.C."/>
            <person name="Sharon I."/>
            <person name="Castelle C.J."/>
            <person name="Singh A."/>
            <person name="Wilkins M.J."/>
            <person name="Williams K.H."/>
            <person name="Banfield J.F."/>
        </authorList>
    </citation>
    <scope>NUCLEOTIDE SEQUENCE [LARGE SCALE GENOMIC DNA]</scope>
</reference>
<protein>
    <submittedName>
        <fullName evidence="1">Uncharacterized protein</fullName>
    </submittedName>
</protein>
<proteinExistence type="predicted"/>
<dbReference type="EMBL" id="LBSM01000002">
    <property type="protein sequence ID" value="KKQ18683.1"/>
    <property type="molecule type" value="Genomic_DNA"/>
</dbReference>
<gene>
    <name evidence="1" type="ORF">US31_C0002G0028</name>
</gene>
<organism evidence="1 2">
    <name type="scientific">Berkelbacteria bacterium GW2011_GWA1_36_9</name>
    <dbReference type="NCBI Taxonomy" id="1618331"/>
    <lineage>
        <taxon>Bacteria</taxon>
        <taxon>Candidatus Berkelbacteria</taxon>
    </lineage>
</organism>
<evidence type="ECO:0000313" key="1">
    <source>
        <dbReference type="EMBL" id="KKQ18683.1"/>
    </source>
</evidence>